<evidence type="ECO:0000313" key="1">
    <source>
        <dbReference type="EMBL" id="CAH2005540.1"/>
    </source>
</evidence>
<accession>A0A9P0M5T3</accession>
<dbReference type="AlphaFoldDB" id="A0A9P0M5T3"/>
<feature type="non-terminal residue" evidence="1">
    <location>
        <position position="185"/>
    </location>
</feature>
<dbReference type="EMBL" id="CAKOFQ010007646">
    <property type="protein sequence ID" value="CAH2005540.1"/>
    <property type="molecule type" value="Genomic_DNA"/>
</dbReference>
<keyword evidence="2" id="KW-1185">Reference proteome</keyword>
<evidence type="ECO:0000313" key="2">
    <source>
        <dbReference type="Proteomes" id="UP001152888"/>
    </source>
</evidence>
<dbReference type="Proteomes" id="UP001152888">
    <property type="component" value="Unassembled WGS sequence"/>
</dbReference>
<name>A0A9P0M5T3_ACAOB</name>
<comment type="caution">
    <text evidence="1">The sequence shown here is derived from an EMBL/GenBank/DDBJ whole genome shotgun (WGS) entry which is preliminary data.</text>
</comment>
<gene>
    <name evidence="1" type="ORF">ACAOBT_LOCUS28610</name>
</gene>
<proteinExistence type="predicted"/>
<sequence length="185" mass="20770">SDRVLWYGVIKDYGDLRTLSLDDKRRCILTHGENPREQPISVNVICCSPVSLSRSPVPRSVAIFSPESKGVSGEKREYHSPSRLTARTRDQRECDLLLARLIDALACSSIGGGIIARVKGCLGLVESMASPPSVNEQKAMKWDKESTLKLIEMYEAHPELWNCLLKEYRDRDKKAQAKLEENGII</sequence>
<organism evidence="1 2">
    <name type="scientific">Acanthoscelides obtectus</name>
    <name type="common">Bean weevil</name>
    <name type="synonym">Bruchus obtectus</name>
    <dbReference type="NCBI Taxonomy" id="200917"/>
    <lineage>
        <taxon>Eukaryota</taxon>
        <taxon>Metazoa</taxon>
        <taxon>Ecdysozoa</taxon>
        <taxon>Arthropoda</taxon>
        <taxon>Hexapoda</taxon>
        <taxon>Insecta</taxon>
        <taxon>Pterygota</taxon>
        <taxon>Neoptera</taxon>
        <taxon>Endopterygota</taxon>
        <taxon>Coleoptera</taxon>
        <taxon>Polyphaga</taxon>
        <taxon>Cucujiformia</taxon>
        <taxon>Chrysomeloidea</taxon>
        <taxon>Chrysomelidae</taxon>
        <taxon>Bruchinae</taxon>
        <taxon>Bruchini</taxon>
        <taxon>Acanthoscelides</taxon>
    </lineage>
</organism>
<protein>
    <submittedName>
        <fullName evidence="1">Uncharacterized protein</fullName>
    </submittedName>
</protein>
<reference evidence="1" key="1">
    <citation type="submission" date="2022-03" db="EMBL/GenBank/DDBJ databases">
        <authorList>
            <person name="Sayadi A."/>
        </authorList>
    </citation>
    <scope>NUCLEOTIDE SEQUENCE</scope>
</reference>